<dbReference type="GeneID" id="103118094"/>
<feature type="active site" evidence="8">
    <location>
        <position position="351"/>
    </location>
</feature>
<reference evidence="15" key="2">
    <citation type="submission" date="2025-08" db="UniProtKB">
        <authorList>
            <consortium name="RefSeq"/>
        </authorList>
    </citation>
    <scope>IDENTIFICATION</scope>
</reference>
<dbReference type="OrthoDB" id="5951731at2759"/>
<keyword evidence="8" id="KW-0479">Metal-binding</keyword>
<keyword evidence="14" id="KW-1185">Reference proteome</keyword>
<evidence type="ECO:0000256" key="7">
    <source>
        <dbReference type="PROSITE-ProRule" id="PRU00076"/>
    </source>
</evidence>
<dbReference type="InterPro" id="IPR036436">
    <property type="entry name" value="Disintegrin_dom_sf"/>
</dbReference>
<dbReference type="InterPro" id="IPR001590">
    <property type="entry name" value="Peptidase_M12B"/>
</dbReference>
<feature type="binding site" evidence="8">
    <location>
        <position position="350"/>
    </location>
    <ligand>
        <name>Zn(2+)</name>
        <dbReference type="ChEBI" id="CHEBI:29105"/>
        <note>catalytic</note>
    </ligand>
</feature>
<gene>
    <name evidence="15" type="primary">LOC103118094</name>
</gene>
<evidence type="ECO:0000256" key="5">
    <source>
        <dbReference type="ARBA" id="ARBA00023157"/>
    </source>
</evidence>
<dbReference type="Pfam" id="PF08516">
    <property type="entry name" value="ADAM_CR"/>
    <property type="match status" value="1"/>
</dbReference>
<reference evidence="14" key="1">
    <citation type="submission" date="2025-05" db="UniProtKB">
        <authorList>
            <consortium name="RefSeq"/>
        </authorList>
    </citation>
    <scope>NUCLEOTIDE SEQUENCE [LARGE SCALE GENOMIC DNA]</scope>
</reference>
<dbReference type="GO" id="GO:1990913">
    <property type="term" value="C:sperm head plasma membrane"/>
    <property type="evidence" value="ECO:0007669"/>
    <property type="project" value="TreeGrafter"/>
</dbReference>
<dbReference type="GO" id="GO:0046872">
    <property type="term" value="F:metal ion binding"/>
    <property type="evidence" value="ECO:0007669"/>
    <property type="project" value="UniProtKB-KW"/>
</dbReference>
<feature type="binding site" evidence="8">
    <location>
        <position position="354"/>
    </location>
    <ligand>
        <name>Zn(2+)</name>
        <dbReference type="ChEBI" id="CHEBI:29105"/>
        <note>catalytic</note>
    </ligand>
</feature>
<comment type="subcellular location">
    <subcellularLocation>
        <location evidence="1">Membrane</location>
        <topology evidence="1">Single-pass type I membrane protein</topology>
    </subcellularLocation>
</comment>
<dbReference type="InterPro" id="IPR024079">
    <property type="entry name" value="MetalloPept_cat_dom_sf"/>
</dbReference>
<evidence type="ECO:0000256" key="4">
    <source>
        <dbReference type="ARBA" id="ARBA00023136"/>
    </source>
</evidence>
<dbReference type="Gene3D" id="3.40.390.10">
    <property type="entry name" value="Collagenase (Catalytic Domain)"/>
    <property type="match status" value="1"/>
</dbReference>
<dbReference type="GO" id="GO:0009897">
    <property type="term" value="C:external side of plasma membrane"/>
    <property type="evidence" value="ECO:0007669"/>
    <property type="project" value="TreeGrafter"/>
</dbReference>
<feature type="disulfide bond" evidence="6">
    <location>
        <begin position="477"/>
        <end position="497"/>
    </location>
</feature>
<sequence>MSPMAPNASSIMVMAEALVHMKHTALLFWMKIFLFLFGLSHFGHSQSQGVPEVVTPLKITGTGGSMRPPGWISYSLHFGGQTHIIHMKVNKNLLARHMPVFTYTDQGALLEDQPLVQSDCFYHGYVEGDPESLVALSSCFGGFRGILQIHDIAYEIKLRNHSDTFEHLVYSIQRKDTSPPLRCGLTDEEIEWQLKALESDNATLMQSGYEGWWTHRRYLELAVVVDNNRYVHSNSNVSNVYADVCIVMNGIDFFLKSLDVEVILTGLEIWTNQNPMPVNNMFSLLSRFCTWKQTSFANRVPHDVVHIFVNQDYSGLLGLAYVGAVCDTNNCGSDSFTNDELIEFANLVSHELGHNLGMRHDTQFNYTCPCGDAIGCIMFPAILNATKYSNCSYASFWRVTTQHRKCLHSPPKHDQVFTYPRCGNHVTEPQEECDCGSLKLCAKDPCCQSNCTLRPGANCSSGLCCKDCKILPAGTVCRAAENVCDLPEWCNGTSYLCPEDVYVQGGMPCPGGYCYEKRCNNRDEQCGKIFGKGAKSANDRCYQEVNTRGDRFGHCGLDEHTYVQCEAKDRQCGRVQCVNVDKIPLLSNHSTVHWTSLDGITCWGTDYHFGMTIPDIGEVKDGTECGAEHICIKRRCVPMSDLKSPCSGEFCKMNGVCNSKQHCHCNLGWSPPNCERPGFGGSVDSGPAPKVIEAGPRGTRQFWLLRLILFLLVAVISAGFTYCERKKLMKESEETNETRKMDKTKGITESNREEDTKITKETKSTKHVGIIEPKENDQPKVKEKLPAPSMKEKSASMNQKGLQTQKSQTQKSPKL</sequence>
<evidence type="ECO:0000259" key="11">
    <source>
        <dbReference type="PROSITE" id="PS50026"/>
    </source>
</evidence>
<dbReference type="PANTHER" id="PTHR11905:SF239">
    <property type="entry name" value="A DISINTEGRIN AND METALLOPEPTIDASE DOMAIN 26B-RELATED"/>
    <property type="match status" value="1"/>
</dbReference>
<dbReference type="PROSITE" id="PS01186">
    <property type="entry name" value="EGF_2"/>
    <property type="match status" value="1"/>
</dbReference>
<dbReference type="InterPro" id="IPR006586">
    <property type="entry name" value="ADAM_Cys-rich"/>
</dbReference>
<dbReference type="PRINTS" id="PR00289">
    <property type="entry name" value="DISINTEGRIN"/>
</dbReference>
<dbReference type="PROSITE" id="PS50214">
    <property type="entry name" value="DISINTEGRIN_2"/>
    <property type="match status" value="1"/>
</dbReference>
<dbReference type="Pfam" id="PF00200">
    <property type="entry name" value="Disintegrin"/>
    <property type="match status" value="1"/>
</dbReference>
<feature type="compositionally biased region" description="Basic and acidic residues" evidence="9">
    <location>
        <begin position="772"/>
        <end position="794"/>
    </location>
</feature>
<dbReference type="InterPro" id="IPR001762">
    <property type="entry name" value="Disintegrin_dom"/>
</dbReference>
<dbReference type="Pfam" id="PF01562">
    <property type="entry name" value="Pep_M12B_propep"/>
    <property type="match status" value="1"/>
</dbReference>
<protein>
    <submittedName>
        <fullName evidence="15">Disintegrin and metalloproteinase domain-containing protein 20-like</fullName>
    </submittedName>
</protein>
<dbReference type="PROSITE" id="PS00427">
    <property type="entry name" value="DISINTEGRIN_1"/>
    <property type="match status" value="1"/>
</dbReference>
<feature type="domain" description="EGF-like" evidence="11">
    <location>
        <begin position="642"/>
        <end position="675"/>
    </location>
</feature>
<dbReference type="AlphaFoldDB" id="A0A1S3A2I9"/>
<evidence type="ECO:0000256" key="1">
    <source>
        <dbReference type="ARBA" id="ARBA00004479"/>
    </source>
</evidence>
<evidence type="ECO:0000256" key="3">
    <source>
        <dbReference type="ARBA" id="ARBA00022989"/>
    </source>
</evidence>
<evidence type="ECO:0000259" key="13">
    <source>
        <dbReference type="PROSITE" id="PS50215"/>
    </source>
</evidence>
<dbReference type="SUPFAM" id="SSF57552">
    <property type="entry name" value="Blood coagulation inhibitor (disintegrin)"/>
    <property type="match status" value="1"/>
</dbReference>
<keyword evidence="3 10" id="KW-1133">Transmembrane helix</keyword>
<dbReference type="InterPro" id="IPR018358">
    <property type="entry name" value="Disintegrin_CS"/>
</dbReference>
<dbReference type="Proteomes" id="UP001652624">
    <property type="component" value="Chromosome 2"/>
</dbReference>
<feature type="domain" description="Disintegrin" evidence="12">
    <location>
        <begin position="419"/>
        <end position="505"/>
    </location>
</feature>
<proteinExistence type="predicted"/>
<feature type="binding site" evidence="8">
    <location>
        <position position="360"/>
    </location>
    <ligand>
        <name>Zn(2+)</name>
        <dbReference type="ChEBI" id="CHEBI:29105"/>
        <note>catalytic</note>
    </ligand>
</feature>
<dbReference type="PANTHER" id="PTHR11905">
    <property type="entry name" value="ADAM A DISINTEGRIN AND METALLOPROTEASE DOMAIN"/>
    <property type="match status" value="1"/>
</dbReference>
<keyword evidence="8" id="KW-0862">Zinc</keyword>
<evidence type="ECO:0000256" key="6">
    <source>
        <dbReference type="PROSITE-ProRule" id="PRU00068"/>
    </source>
</evidence>
<dbReference type="InterPro" id="IPR000742">
    <property type="entry name" value="EGF"/>
</dbReference>
<dbReference type="Pfam" id="PF01421">
    <property type="entry name" value="Reprolysin"/>
    <property type="match status" value="1"/>
</dbReference>
<dbReference type="SMART" id="SM00050">
    <property type="entry name" value="DISIN"/>
    <property type="match status" value="1"/>
</dbReference>
<dbReference type="Gene3D" id="4.10.70.10">
    <property type="entry name" value="Disintegrin domain"/>
    <property type="match status" value="1"/>
</dbReference>
<accession>A0A1S3A2I9</accession>
<name>A0A1S3A2I9_ERIEU</name>
<dbReference type="CDD" id="cd04269">
    <property type="entry name" value="ZnMc_adamalysin_II_like"/>
    <property type="match status" value="1"/>
</dbReference>
<feature type="compositionally biased region" description="Basic and acidic residues" evidence="9">
    <location>
        <begin position="731"/>
        <end position="764"/>
    </location>
</feature>
<dbReference type="RefSeq" id="XP_007528333.2">
    <property type="nucleotide sequence ID" value="XM_007528271.2"/>
</dbReference>
<feature type="disulfide bond" evidence="8">
    <location>
        <begin position="326"/>
        <end position="406"/>
    </location>
</feature>
<evidence type="ECO:0000256" key="10">
    <source>
        <dbReference type="SAM" id="Phobius"/>
    </source>
</evidence>
<dbReference type="eggNOG" id="KOG3607">
    <property type="taxonomic scope" value="Eukaryota"/>
</dbReference>
<dbReference type="GO" id="GO:0004222">
    <property type="term" value="F:metalloendopeptidase activity"/>
    <property type="evidence" value="ECO:0007669"/>
    <property type="project" value="InterPro"/>
</dbReference>
<dbReference type="PROSITE" id="PS50215">
    <property type="entry name" value="ADAM_MEPRO"/>
    <property type="match status" value="1"/>
</dbReference>
<dbReference type="InterPro" id="IPR002870">
    <property type="entry name" value="Peptidase_M12B_N"/>
</dbReference>
<organism evidence="14 15">
    <name type="scientific">Erinaceus europaeus</name>
    <name type="common">Western European hedgehog</name>
    <dbReference type="NCBI Taxonomy" id="9365"/>
    <lineage>
        <taxon>Eukaryota</taxon>
        <taxon>Metazoa</taxon>
        <taxon>Chordata</taxon>
        <taxon>Craniata</taxon>
        <taxon>Vertebrata</taxon>
        <taxon>Euteleostomi</taxon>
        <taxon>Mammalia</taxon>
        <taxon>Eutheria</taxon>
        <taxon>Laurasiatheria</taxon>
        <taxon>Eulipotyphla</taxon>
        <taxon>Erinaceidae</taxon>
        <taxon>Erinaceinae</taxon>
        <taxon>Erinaceus</taxon>
    </lineage>
</organism>
<keyword evidence="5 7" id="KW-1015">Disulfide bond</keyword>
<keyword evidence="2 10" id="KW-0812">Transmembrane</keyword>
<evidence type="ECO:0000256" key="8">
    <source>
        <dbReference type="PROSITE-ProRule" id="PRU00276"/>
    </source>
</evidence>
<dbReference type="SUPFAM" id="SSF55486">
    <property type="entry name" value="Metalloproteases ('zincins'), catalytic domain"/>
    <property type="match status" value="1"/>
</dbReference>
<feature type="region of interest" description="Disordered" evidence="9">
    <location>
        <begin position="731"/>
        <end position="815"/>
    </location>
</feature>
<evidence type="ECO:0000313" key="14">
    <source>
        <dbReference type="Proteomes" id="UP001652624"/>
    </source>
</evidence>
<evidence type="ECO:0000256" key="9">
    <source>
        <dbReference type="SAM" id="MobiDB-lite"/>
    </source>
</evidence>
<feature type="compositionally biased region" description="Low complexity" evidence="9">
    <location>
        <begin position="803"/>
        <end position="815"/>
    </location>
</feature>
<comment type="caution">
    <text evidence="7">Lacks conserved residue(s) required for the propagation of feature annotation.</text>
</comment>
<keyword evidence="7" id="KW-0245">EGF-like domain</keyword>
<feature type="disulfide bond" evidence="7">
    <location>
        <begin position="665"/>
        <end position="674"/>
    </location>
</feature>
<evidence type="ECO:0000313" key="15">
    <source>
        <dbReference type="RefSeq" id="XP_007528333.2"/>
    </source>
</evidence>
<evidence type="ECO:0000256" key="2">
    <source>
        <dbReference type="ARBA" id="ARBA00022692"/>
    </source>
</evidence>
<dbReference type="InParanoid" id="A0A1S3A2I9"/>
<keyword evidence="4 10" id="KW-0472">Membrane</keyword>
<feature type="transmembrane region" description="Helical" evidence="10">
    <location>
        <begin position="703"/>
        <end position="723"/>
    </location>
</feature>
<dbReference type="SMART" id="SM00608">
    <property type="entry name" value="ACR"/>
    <property type="match status" value="1"/>
</dbReference>
<evidence type="ECO:0000259" key="12">
    <source>
        <dbReference type="PROSITE" id="PS50214"/>
    </source>
</evidence>
<dbReference type="GO" id="GO:0006508">
    <property type="term" value="P:proteolysis"/>
    <property type="evidence" value="ECO:0007669"/>
    <property type="project" value="InterPro"/>
</dbReference>
<dbReference type="PROSITE" id="PS50026">
    <property type="entry name" value="EGF_3"/>
    <property type="match status" value="1"/>
</dbReference>
<feature type="domain" description="Peptidase M12B" evidence="13">
    <location>
        <begin position="217"/>
        <end position="411"/>
    </location>
</feature>
<dbReference type="GO" id="GO:0008584">
    <property type="term" value="P:male gonad development"/>
    <property type="evidence" value="ECO:0007669"/>
    <property type="project" value="TreeGrafter"/>
</dbReference>
<dbReference type="InterPro" id="IPR034027">
    <property type="entry name" value="Reprolysin_adamalysin"/>
</dbReference>